<dbReference type="Proteomes" id="UP000799776">
    <property type="component" value="Unassembled WGS sequence"/>
</dbReference>
<comment type="caution">
    <text evidence="3">The sequence shown here is derived from an EMBL/GenBank/DDBJ whole genome shotgun (WGS) entry which is preliminary data.</text>
</comment>
<evidence type="ECO:0000313" key="4">
    <source>
        <dbReference type="Proteomes" id="UP000799776"/>
    </source>
</evidence>
<feature type="non-terminal residue" evidence="3">
    <location>
        <position position="1"/>
    </location>
</feature>
<dbReference type="PANTHER" id="PTHR14336">
    <property type="entry name" value="TANDEM PH DOMAIN CONTAINING PROTEIN"/>
    <property type="match status" value="1"/>
</dbReference>
<keyword evidence="4" id="KW-1185">Reference proteome</keyword>
<feature type="compositionally biased region" description="Polar residues" evidence="1">
    <location>
        <begin position="244"/>
        <end position="253"/>
    </location>
</feature>
<dbReference type="AlphaFoldDB" id="A0A9P4HVZ1"/>
<dbReference type="PANTHER" id="PTHR14336:SF8">
    <property type="entry name" value="PROTEIN OPY1"/>
    <property type="match status" value="1"/>
</dbReference>
<gene>
    <name evidence="3" type="ORF">K490DRAFT_8743</name>
</gene>
<dbReference type="Gene3D" id="2.30.29.30">
    <property type="entry name" value="Pleckstrin-homology domain (PH domain)/Phosphotyrosine-binding domain (PTB)"/>
    <property type="match status" value="2"/>
</dbReference>
<dbReference type="SMART" id="SM00233">
    <property type="entry name" value="PH"/>
    <property type="match status" value="2"/>
</dbReference>
<evidence type="ECO:0000259" key="2">
    <source>
        <dbReference type="PROSITE" id="PS50003"/>
    </source>
</evidence>
<dbReference type="OrthoDB" id="2157866at2759"/>
<dbReference type="PROSITE" id="PS50003">
    <property type="entry name" value="PH_DOMAIN"/>
    <property type="match status" value="2"/>
</dbReference>
<feature type="domain" description="PH" evidence="2">
    <location>
        <begin position="41"/>
        <end position="140"/>
    </location>
</feature>
<proteinExistence type="predicted"/>
<feature type="non-terminal residue" evidence="3">
    <location>
        <position position="375"/>
    </location>
</feature>
<feature type="region of interest" description="Disordered" evidence="1">
    <location>
        <begin position="151"/>
        <end position="209"/>
    </location>
</feature>
<evidence type="ECO:0000313" key="3">
    <source>
        <dbReference type="EMBL" id="KAF2087832.1"/>
    </source>
</evidence>
<reference evidence="3" key="1">
    <citation type="journal article" date="2020" name="Stud. Mycol.">
        <title>101 Dothideomycetes genomes: a test case for predicting lifestyles and emergence of pathogens.</title>
        <authorList>
            <person name="Haridas S."/>
            <person name="Albert R."/>
            <person name="Binder M."/>
            <person name="Bloem J."/>
            <person name="Labutti K."/>
            <person name="Salamov A."/>
            <person name="Andreopoulos B."/>
            <person name="Baker S."/>
            <person name="Barry K."/>
            <person name="Bills G."/>
            <person name="Bluhm B."/>
            <person name="Cannon C."/>
            <person name="Castanera R."/>
            <person name="Culley D."/>
            <person name="Daum C."/>
            <person name="Ezra D."/>
            <person name="Gonzalez J."/>
            <person name="Henrissat B."/>
            <person name="Kuo A."/>
            <person name="Liang C."/>
            <person name="Lipzen A."/>
            <person name="Lutzoni F."/>
            <person name="Magnuson J."/>
            <person name="Mondo S."/>
            <person name="Nolan M."/>
            <person name="Ohm R."/>
            <person name="Pangilinan J."/>
            <person name="Park H.-J."/>
            <person name="Ramirez L."/>
            <person name="Alfaro M."/>
            <person name="Sun H."/>
            <person name="Tritt A."/>
            <person name="Yoshinaga Y."/>
            <person name="Zwiers L.-H."/>
            <person name="Turgeon B."/>
            <person name="Goodwin S."/>
            <person name="Spatafora J."/>
            <person name="Crous P."/>
            <person name="Grigoriev I."/>
        </authorList>
    </citation>
    <scope>NUCLEOTIDE SEQUENCE</scope>
    <source>
        <strain evidence="3">CBS 121410</strain>
    </source>
</reference>
<dbReference type="CDD" id="cd13299">
    <property type="entry name" value="PH2_PH_fungal"/>
    <property type="match status" value="1"/>
</dbReference>
<dbReference type="InterPro" id="IPR051707">
    <property type="entry name" value="PI-Interact_SigTrans_Reg"/>
</dbReference>
<sequence length="375" mass="42159">PAAPRQIAPAGMKLSTNNPPAGSSSGPSSQNRPLDLGIFSPIDQNGCFEFDRVIKSGENWRTIYLVLRPNTLSIYKDRDGTKLRHQIVLSEITAIARQRDPKRKANHVFGVFSPSRNYHMAALSDQDAHDWVEFIRREARIDEEEQEMILASPSGGNNTFRGFGREKSMKNLRRDIVSSSSESEPAGQPRSSARPIDLHSARRQSHTVAYSGTEAASYSDFSDTGLPNSFRDSTLSNARPHMPRSTSQMSVYGTTTSDSSKSRDDERVISQGWLYILKSKGGMRQWKKMWCVLRPKSVGFYKNDDEYSATLIIPFSSIINAVDVDPISKSKRFCLQLISEERNYRLCAPDEDALAKWLGAFKMLLAKRKEATLQR</sequence>
<dbReference type="EMBL" id="ML978718">
    <property type="protein sequence ID" value="KAF2087832.1"/>
    <property type="molecule type" value="Genomic_DNA"/>
</dbReference>
<organism evidence="3 4">
    <name type="scientific">Saccharata proteae CBS 121410</name>
    <dbReference type="NCBI Taxonomy" id="1314787"/>
    <lineage>
        <taxon>Eukaryota</taxon>
        <taxon>Fungi</taxon>
        <taxon>Dikarya</taxon>
        <taxon>Ascomycota</taxon>
        <taxon>Pezizomycotina</taxon>
        <taxon>Dothideomycetes</taxon>
        <taxon>Dothideomycetes incertae sedis</taxon>
        <taxon>Botryosphaeriales</taxon>
        <taxon>Saccharataceae</taxon>
        <taxon>Saccharata</taxon>
    </lineage>
</organism>
<protein>
    <submittedName>
        <fullName evidence="3">PH-domain-containing protein</fullName>
    </submittedName>
</protein>
<feature type="compositionally biased region" description="Basic and acidic residues" evidence="1">
    <location>
        <begin position="163"/>
        <end position="176"/>
    </location>
</feature>
<dbReference type="Pfam" id="PF00169">
    <property type="entry name" value="PH"/>
    <property type="match status" value="2"/>
</dbReference>
<evidence type="ECO:0000256" key="1">
    <source>
        <dbReference type="SAM" id="MobiDB-lite"/>
    </source>
</evidence>
<feature type="region of interest" description="Disordered" evidence="1">
    <location>
        <begin position="1"/>
        <end position="35"/>
    </location>
</feature>
<dbReference type="InterPro" id="IPR001849">
    <property type="entry name" value="PH_domain"/>
</dbReference>
<dbReference type="SUPFAM" id="SSF50729">
    <property type="entry name" value="PH domain-like"/>
    <property type="match status" value="2"/>
</dbReference>
<dbReference type="InterPro" id="IPR011993">
    <property type="entry name" value="PH-like_dom_sf"/>
</dbReference>
<feature type="domain" description="PH" evidence="2">
    <location>
        <begin position="267"/>
        <end position="366"/>
    </location>
</feature>
<name>A0A9P4HVZ1_9PEZI</name>
<accession>A0A9P4HVZ1</accession>
<feature type="compositionally biased region" description="Low complexity" evidence="1">
    <location>
        <begin position="19"/>
        <end position="29"/>
    </location>
</feature>
<feature type="region of interest" description="Disordered" evidence="1">
    <location>
        <begin position="229"/>
        <end position="264"/>
    </location>
</feature>